<dbReference type="GO" id="GO:0004553">
    <property type="term" value="F:hydrolase activity, hydrolyzing O-glycosyl compounds"/>
    <property type="evidence" value="ECO:0007669"/>
    <property type="project" value="InterPro"/>
</dbReference>
<feature type="active site" description="Proton donor" evidence="6">
    <location>
        <position position="100"/>
    </location>
</feature>
<dbReference type="InterPro" id="IPR000757">
    <property type="entry name" value="Beta-glucanase-like"/>
</dbReference>
<keyword evidence="8" id="KW-0961">Cell wall biogenesis/degradation</keyword>
<dbReference type="GO" id="GO:0010411">
    <property type="term" value="P:xyloglucan metabolic process"/>
    <property type="evidence" value="ECO:0007669"/>
    <property type="project" value="InterPro"/>
</dbReference>
<evidence type="ECO:0000313" key="10">
    <source>
        <dbReference type="EMBL" id="CEH24720.1"/>
    </source>
</evidence>
<dbReference type="InterPro" id="IPR008264">
    <property type="entry name" value="Beta_glucanase"/>
</dbReference>
<sequence length="280" mass="31723">MLGLVFGMLVIMLASPKLAMAGFYGDFQVEPVPDHVIIQSDSLLQLTMDKNSGGSVVSKSNYLFGYFNMKMKLISGNSAGTVTTFYIFSDEANHDEIDFEFLGNYSGDPYLLHTNIFASGVGNREQQFFLWFDPTADFHDYTIIWNPQQILFLVDGRAVRSFPNNEAIGVPYLKSQWMNVHLSLWNGETWATLGGLRRIDWNSAPFVASYSTFVGDSCFDSADSPCMASKWWNQAAYQSLSTSDASSIQWVRENYLKYDYCYDTKLYPNGFPRECSNRGF</sequence>
<dbReference type="Pfam" id="PF00722">
    <property type="entry name" value="Glyco_hydro_16"/>
    <property type="match status" value="1"/>
</dbReference>
<dbReference type="GO" id="GO:0042546">
    <property type="term" value="P:cell wall biogenesis"/>
    <property type="evidence" value="ECO:0007669"/>
    <property type="project" value="InterPro"/>
</dbReference>
<evidence type="ECO:0000256" key="6">
    <source>
        <dbReference type="PIRSR" id="PIRSR005604-1"/>
    </source>
</evidence>
<organism evidence="10">
    <name type="scientific">Equisetum fluviatile</name>
    <name type="common">Water horsetail</name>
    <dbReference type="NCBI Taxonomy" id="231680"/>
    <lineage>
        <taxon>Eukaryota</taxon>
        <taxon>Viridiplantae</taxon>
        <taxon>Streptophyta</taxon>
        <taxon>Embryophyta</taxon>
        <taxon>Tracheophyta</taxon>
        <taxon>Polypodiopsida</taxon>
        <taxon>Equisetidae</taxon>
        <taxon>Equisetales</taxon>
        <taxon>Equisetaceae</taxon>
        <taxon>Equisetum</taxon>
    </lineage>
</organism>
<dbReference type="SMR" id="A0A0K2WA62"/>
<dbReference type="SUPFAM" id="SSF49899">
    <property type="entry name" value="Concanavalin A-like lectins/glucanases"/>
    <property type="match status" value="1"/>
</dbReference>
<feature type="domain" description="GH16" evidence="9">
    <location>
        <begin position="25"/>
        <end position="210"/>
    </location>
</feature>
<keyword evidence="1 8" id="KW-0808">Transferase</keyword>
<dbReference type="PRINTS" id="PR00737">
    <property type="entry name" value="GLHYDRLASE16"/>
</dbReference>
<proteinExistence type="evidence at transcript level"/>
<name>A0A0K2WA62_EQUFL</name>
<dbReference type="GO" id="GO:0071555">
    <property type="term" value="P:cell wall organization"/>
    <property type="evidence" value="ECO:0007669"/>
    <property type="project" value="UniProtKB-KW"/>
</dbReference>
<dbReference type="InterPro" id="IPR008263">
    <property type="entry name" value="GH16_AS"/>
</dbReference>
<keyword evidence="5 8" id="KW-0326">Glycosidase</keyword>
<comment type="function">
    <text evidence="8">Catalyzes xyloglucan endohydrolysis (XEH) and/or endotransglycosylation (XET). Cleaves and religates xyloglucan polymers, an essential constituent of the primary cell wall, and thereby participates in cell wall construction of growing tissues.</text>
</comment>
<dbReference type="PIRSF" id="PIRSF005604">
    <property type="entry name" value="XET"/>
    <property type="match status" value="1"/>
</dbReference>
<comment type="similarity">
    <text evidence="8">Belongs to the glycosyl hydrolase 16 family.</text>
</comment>
<keyword evidence="4" id="KW-0325">Glycoprotein</keyword>
<reference evidence="10" key="2">
    <citation type="journal article" date="2015" name="Plant J.">
        <title>Hetero-trans-?-glucanase, an enzyme unique to Equisetum plants, functionalizes cellulose.</title>
        <authorList>
            <person name="Simmons T.J."/>
            <person name="Mohler K.E."/>
            <person name="Holland C."/>
            <person name="Goubet F."/>
            <person name="Frankova L."/>
            <person name="Houston D.R."/>
            <person name="Hudson A.D."/>
            <person name="Meulewaeter F."/>
            <person name="Fry S.C."/>
        </authorList>
    </citation>
    <scope>NUCLEOTIDE SEQUENCE</scope>
    <source>
        <tissue evidence="10">Mature sporophyte</tissue>
    </source>
</reference>
<keyword evidence="8" id="KW-0134">Cell wall</keyword>
<dbReference type="InterPro" id="IPR016455">
    <property type="entry name" value="XTH"/>
</dbReference>
<dbReference type="EC" id="2.4.1.207" evidence="8"/>
<evidence type="ECO:0000256" key="8">
    <source>
        <dbReference type="RuleBase" id="RU361120"/>
    </source>
</evidence>
<dbReference type="PANTHER" id="PTHR31062">
    <property type="entry name" value="XYLOGLUCAN ENDOTRANSGLUCOSYLASE/HYDROLASE PROTEIN 8-RELATED"/>
    <property type="match status" value="1"/>
</dbReference>
<feature type="signal peptide" evidence="8">
    <location>
        <begin position="1"/>
        <end position="21"/>
    </location>
</feature>
<dbReference type="InterPro" id="IPR010713">
    <property type="entry name" value="XET_C"/>
</dbReference>
<feature type="chain" id="PRO_5005393142" description="Xyloglucan endotransglucosylase/hydrolase" evidence="8">
    <location>
        <begin position="22"/>
        <end position="280"/>
    </location>
</feature>
<dbReference type="GO" id="GO:0048046">
    <property type="term" value="C:apoplast"/>
    <property type="evidence" value="ECO:0007669"/>
    <property type="project" value="UniProtKB-SubCell"/>
</dbReference>
<dbReference type="EMBL" id="LN626749">
    <property type="protein sequence ID" value="CEH24720.1"/>
    <property type="molecule type" value="mRNA"/>
</dbReference>
<keyword evidence="8" id="KW-0964">Secreted</keyword>
<evidence type="ECO:0000259" key="9">
    <source>
        <dbReference type="PROSITE" id="PS51762"/>
    </source>
</evidence>
<evidence type="ECO:0000256" key="7">
    <source>
        <dbReference type="PIRSR" id="PIRSR005604-2"/>
    </source>
</evidence>
<keyword evidence="8" id="KW-0732">Signal</keyword>
<comment type="PTM">
    <text evidence="8">Contains at least one intrachain disulfide bond essential for its enzymatic activity.</text>
</comment>
<dbReference type="GlyCosmos" id="A0A0K2WA62">
    <property type="glycosylation" value="1 site, No reported glycans"/>
</dbReference>
<keyword evidence="8" id="KW-0052">Apoplast</keyword>
<evidence type="ECO:0000256" key="2">
    <source>
        <dbReference type="ARBA" id="ARBA00022801"/>
    </source>
</evidence>
<dbReference type="InterPro" id="IPR044791">
    <property type="entry name" value="Beta-glucanase/XTH"/>
</dbReference>
<dbReference type="PROSITE" id="PS01034">
    <property type="entry name" value="GH16_1"/>
    <property type="match status" value="1"/>
</dbReference>
<gene>
    <name evidence="10" type="primary">HTG</name>
</gene>
<evidence type="ECO:0000256" key="5">
    <source>
        <dbReference type="ARBA" id="ARBA00023295"/>
    </source>
</evidence>
<dbReference type="GO" id="GO:0016762">
    <property type="term" value="F:xyloglucan:xyloglucosyl transferase activity"/>
    <property type="evidence" value="ECO:0007669"/>
    <property type="project" value="UniProtKB-EC"/>
</dbReference>
<dbReference type="Gene3D" id="2.60.120.200">
    <property type="match status" value="1"/>
</dbReference>
<evidence type="ECO:0000256" key="1">
    <source>
        <dbReference type="ARBA" id="ARBA00022679"/>
    </source>
</evidence>
<keyword evidence="3" id="KW-1015">Disulfide bond</keyword>
<dbReference type="BRENDA" id="2.4.1.B52">
    <property type="organism ID" value="10418"/>
</dbReference>
<protein>
    <recommendedName>
        <fullName evidence="8">Xyloglucan endotransglucosylase/hydrolase</fullName>
        <ecNumber evidence="8">2.4.1.207</ecNumber>
    </recommendedName>
</protein>
<comment type="subcellular location">
    <subcellularLocation>
        <location evidence="8">Secreted</location>
        <location evidence="8">Cell wall</location>
    </subcellularLocation>
    <subcellularLocation>
        <location evidence="8">Secreted</location>
        <location evidence="8">Extracellular space</location>
        <location evidence="8">Apoplast</location>
    </subcellularLocation>
</comment>
<dbReference type="InterPro" id="IPR013320">
    <property type="entry name" value="ConA-like_dom_sf"/>
</dbReference>
<accession>A0A0K2WA62</accession>
<evidence type="ECO:0000256" key="3">
    <source>
        <dbReference type="ARBA" id="ARBA00023157"/>
    </source>
</evidence>
<feature type="active site" description="Nucleophile" evidence="6">
    <location>
        <position position="96"/>
    </location>
</feature>
<dbReference type="AlphaFoldDB" id="A0A0K2WA62"/>
<dbReference type="BRENDA" id="2.4.1.207">
    <property type="organism ID" value="10418"/>
</dbReference>
<feature type="glycosylation site" description="N-linked (GlcNAc...) asparagine" evidence="7">
    <location>
        <position position="104"/>
    </location>
</feature>
<evidence type="ECO:0000256" key="4">
    <source>
        <dbReference type="ARBA" id="ARBA00023180"/>
    </source>
</evidence>
<reference evidence="10" key="1">
    <citation type="submission" date="2014-10" db="EMBL/GenBank/DDBJ databases">
        <title>New MLSB resistance gene variant erm(44)v in Staphylococcus saprophyticus.</title>
        <authorList>
            <person name="Strauss C."/>
            <person name="Perreten V."/>
        </authorList>
    </citation>
    <scope>NUCLEOTIDE SEQUENCE</scope>
    <source>
        <tissue evidence="10">Mature sporophyte</tissue>
    </source>
</reference>
<keyword evidence="2 8" id="KW-0378">Hydrolase</keyword>
<dbReference type="Pfam" id="PF06955">
    <property type="entry name" value="XET_C"/>
    <property type="match status" value="1"/>
</dbReference>
<dbReference type="PROSITE" id="PS51762">
    <property type="entry name" value="GH16_2"/>
    <property type="match status" value="1"/>
</dbReference>